<dbReference type="Proteomes" id="UP000315439">
    <property type="component" value="Unassembled WGS sequence"/>
</dbReference>
<dbReference type="RefSeq" id="WP_142892797.1">
    <property type="nucleotide sequence ID" value="NZ_ML660162.1"/>
</dbReference>
<dbReference type="AlphaFoldDB" id="A0A545UFN1"/>
<accession>A0A545UFN1</accession>
<comment type="caution">
    <text evidence="1">The sequence shown here is derived from an EMBL/GenBank/DDBJ whole genome shotgun (WGS) entry which is preliminary data.</text>
</comment>
<gene>
    <name evidence="1" type="ORF">FLL46_07105</name>
</gene>
<organism evidence="1 2">
    <name type="scientific">Aliikangiella coralliicola</name>
    <dbReference type="NCBI Taxonomy" id="2592383"/>
    <lineage>
        <taxon>Bacteria</taxon>
        <taxon>Pseudomonadati</taxon>
        <taxon>Pseudomonadota</taxon>
        <taxon>Gammaproteobacteria</taxon>
        <taxon>Oceanospirillales</taxon>
        <taxon>Pleioneaceae</taxon>
        <taxon>Aliikangiella</taxon>
    </lineage>
</organism>
<reference evidence="1 2" key="1">
    <citation type="submission" date="2019-07" db="EMBL/GenBank/DDBJ databases">
        <title>Draft genome for Aliikangiella sp. M105.</title>
        <authorList>
            <person name="Wang G."/>
        </authorList>
    </citation>
    <scope>NUCLEOTIDE SEQUENCE [LARGE SCALE GENOMIC DNA]</scope>
    <source>
        <strain evidence="1 2">M105</strain>
    </source>
</reference>
<name>A0A545UFN1_9GAMM</name>
<sequence>MKSDLDSQTYDRWLIDSCIYQDNTLAIELIGDIPSKEKEDIDLGEGSIIKGAYRVEPKGPHYRVYFDDVVFMQVFDECANKGQDDEFRDEGVIGQYKSSSLLSYIKSETLIMDITPGDLLHFEVRTGEDWFHVVTREEPSITKTVT</sequence>
<protein>
    <submittedName>
        <fullName evidence="1">Uncharacterized protein</fullName>
    </submittedName>
</protein>
<dbReference type="EMBL" id="VIKS01000004">
    <property type="protein sequence ID" value="TQV88289.1"/>
    <property type="molecule type" value="Genomic_DNA"/>
</dbReference>
<keyword evidence="2" id="KW-1185">Reference proteome</keyword>
<evidence type="ECO:0000313" key="1">
    <source>
        <dbReference type="EMBL" id="TQV88289.1"/>
    </source>
</evidence>
<evidence type="ECO:0000313" key="2">
    <source>
        <dbReference type="Proteomes" id="UP000315439"/>
    </source>
</evidence>
<proteinExistence type="predicted"/>